<gene>
    <name evidence="1" type="ORF">A3B92_03620</name>
</gene>
<dbReference type="STRING" id="1798404.A3B92_03620"/>
<name>A0A1G1ZI31_9BACT</name>
<dbReference type="InterPro" id="IPR003789">
    <property type="entry name" value="Asn/Gln_tRNA_amidoTrase-B-like"/>
</dbReference>
<dbReference type="PANTHER" id="PTHR28055">
    <property type="entry name" value="ALTERED INHERITANCE OF MITOCHONDRIA PROTEIN 41, MITOCHONDRIAL"/>
    <property type="match status" value="1"/>
</dbReference>
<accession>A0A1G1ZI31</accession>
<comment type="caution">
    <text evidence="1">The sequence shown here is derived from an EMBL/GenBank/DDBJ whole genome shotgun (WGS) entry which is preliminary data.</text>
</comment>
<reference evidence="1 2" key="1">
    <citation type="journal article" date="2016" name="Nat. Commun.">
        <title>Thousands of microbial genomes shed light on interconnected biogeochemical processes in an aquifer system.</title>
        <authorList>
            <person name="Anantharaman K."/>
            <person name="Brown C.T."/>
            <person name="Hug L.A."/>
            <person name="Sharon I."/>
            <person name="Castelle C.J."/>
            <person name="Probst A.J."/>
            <person name="Thomas B.C."/>
            <person name="Singh A."/>
            <person name="Wilkins M.J."/>
            <person name="Karaoz U."/>
            <person name="Brodie E.L."/>
            <person name="Williams K.H."/>
            <person name="Hubbard S.S."/>
            <person name="Banfield J.F."/>
        </authorList>
    </citation>
    <scope>NUCLEOTIDE SEQUENCE [LARGE SCALE GENOMIC DNA]</scope>
</reference>
<dbReference type="InterPro" id="IPR023168">
    <property type="entry name" value="GatB_Yqey_C_2"/>
</dbReference>
<dbReference type="Proteomes" id="UP000177960">
    <property type="component" value="Unassembled WGS sequence"/>
</dbReference>
<evidence type="ECO:0000313" key="2">
    <source>
        <dbReference type="Proteomes" id="UP000177960"/>
    </source>
</evidence>
<dbReference type="GO" id="GO:0016884">
    <property type="term" value="F:carbon-nitrogen ligase activity, with glutamine as amido-N-donor"/>
    <property type="evidence" value="ECO:0007669"/>
    <property type="project" value="InterPro"/>
</dbReference>
<dbReference type="Gene3D" id="1.10.10.410">
    <property type="match status" value="1"/>
</dbReference>
<dbReference type="AlphaFoldDB" id="A0A1G1ZI31"/>
<evidence type="ECO:0008006" key="3">
    <source>
        <dbReference type="Google" id="ProtNLM"/>
    </source>
</evidence>
<dbReference type="PANTHER" id="PTHR28055:SF1">
    <property type="entry name" value="ALTERED INHERITANCE OF MITOCHONDRIA PROTEIN 41, MITOCHONDRIAL"/>
    <property type="match status" value="1"/>
</dbReference>
<dbReference type="Gene3D" id="1.10.1510.10">
    <property type="entry name" value="Uncharacterised protein YqeY/AIM41 PF09424, N-terminal domain"/>
    <property type="match status" value="1"/>
</dbReference>
<evidence type="ECO:0000313" key="1">
    <source>
        <dbReference type="EMBL" id="OGY64214.1"/>
    </source>
</evidence>
<dbReference type="InterPro" id="IPR019004">
    <property type="entry name" value="YqeY/Aim41"/>
</dbReference>
<dbReference type="SUPFAM" id="SSF89095">
    <property type="entry name" value="GatB/YqeY motif"/>
    <property type="match status" value="1"/>
</dbReference>
<dbReference type="InterPro" id="IPR042184">
    <property type="entry name" value="YqeY/Aim41_N"/>
</dbReference>
<sequence>MLQEKLNQDLKNAMKSGDTGKLSVLRMVSASLHNKQIEKGKDAVLSDDEVIEVLRREAKKRKESIEAFEKGGRPELADKEKTELVLIEAYLPKQMSREEVVVAVEKVLAGLADKSNQGLVMKAVMGELKGKADGKMISEVVKEKLG</sequence>
<dbReference type="EMBL" id="MHJG01000007">
    <property type="protein sequence ID" value="OGY64214.1"/>
    <property type="molecule type" value="Genomic_DNA"/>
</dbReference>
<organism evidence="1 2">
    <name type="scientific">Candidatus Harrisonbacteria bacterium RIFCSPHIGHO2_02_FULL_42_16</name>
    <dbReference type="NCBI Taxonomy" id="1798404"/>
    <lineage>
        <taxon>Bacteria</taxon>
        <taxon>Candidatus Harrisoniibacteriota</taxon>
    </lineage>
</organism>
<protein>
    <recommendedName>
        <fullName evidence="3">Glutamyl-tRNA amidotransferase</fullName>
    </recommendedName>
</protein>
<dbReference type="Pfam" id="PF09424">
    <property type="entry name" value="YqeY"/>
    <property type="match status" value="1"/>
</dbReference>
<proteinExistence type="predicted"/>